<sequence>MDSLLSATASMSRGATAEKMSGAMWDDDELTSSTSNRSPSPTSSHTLSPASSRTLSPASSRKLTLTLSDKISPPPAGTRKLTWSVEMERDLLLAAAFGNIEDMEDCYTGLMEGLAKNYGVTVTEKQLHARFELLRMTRFATMSRLNLPLPAGPRPKFSKAEFDRAEFESTAAPEAQQDDDDEESDFKQSDSEMEDEESRDQASSEQDEQSDLEIEDEDGLEQMSSDEDEWPDTEIQVEVGGQLYPARRPHGLDPVEFLKAALEFQPREILDQASSDEDEQSDSGIEDEDSPEQIDMEIVAELGGRLYRARKPHGLGPVEFLKAALEFQARVDRWEGI</sequence>
<proteinExistence type="predicted"/>
<evidence type="ECO:0000313" key="3">
    <source>
        <dbReference type="EMBL" id="WPB05061.1"/>
    </source>
</evidence>
<keyword evidence="5" id="KW-1185">Reference proteome</keyword>
<feature type="compositionally biased region" description="Acidic residues" evidence="1">
    <location>
        <begin position="205"/>
        <end position="232"/>
    </location>
</feature>
<gene>
    <name evidence="2" type="ORF">CB0940_08487</name>
    <name evidence="3" type="ORF">RHO25_009710</name>
</gene>
<dbReference type="EMBL" id="CP134189">
    <property type="protein sequence ID" value="WPB05061.1"/>
    <property type="molecule type" value="Genomic_DNA"/>
</dbReference>
<feature type="compositionally biased region" description="Acidic residues" evidence="1">
    <location>
        <begin position="274"/>
        <end position="293"/>
    </location>
</feature>
<protein>
    <submittedName>
        <fullName evidence="2">Uncharacterized protein</fullName>
    </submittedName>
</protein>
<dbReference type="EMBL" id="LKMD01000104">
    <property type="protein sequence ID" value="PIA95021.1"/>
    <property type="molecule type" value="Genomic_DNA"/>
</dbReference>
<reference evidence="3 5" key="2">
    <citation type="submission" date="2023-09" db="EMBL/GenBank/DDBJ databases">
        <title>Complete-Gapless Cercospora beticola genome.</title>
        <authorList>
            <person name="Wyatt N.A."/>
            <person name="Spanner R.E."/>
            <person name="Bolton M.D."/>
        </authorList>
    </citation>
    <scope>NUCLEOTIDE SEQUENCE [LARGE SCALE GENOMIC DNA]</scope>
    <source>
        <strain evidence="3">Cb09-40</strain>
    </source>
</reference>
<name>A0A2G5HR55_CERBT</name>
<accession>A0A2G5HR55</accession>
<reference evidence="2 4" key="1">
    <citation type="submission" date="2015-10" db="EMBL/GenBank/DDBJ databases">
        <title>The cercosporin biosynthetic gene cluster was horizontally transferred to several fungal lineages and shown to be expanded in Cercospora beticola based on microsynteny with recipient genomes.</title>
        <authorList>
            <person name="De Jonge R."/>
            <person name="Ebert M.K."/>
            <person name="Suttle J.C."/>
            <person name="Jurick Ii W.M."/>
            <person name="Secor G.A."/>
            <person name="Thomma B.P."/>
            <person name="Van De Peer Y."/>
            <person name="Bolton M.D."/>
        </authorList>
    </citation>
    <scope>NUCLEOTIDE SEQUENCE [LARGE SCALE GENOMIC DNA]</scope>
    <source>
        <strain evidence="2 4">09-40</strain>
    </source>
</reference>
<dbReference type="Proteomes" id="UP001302367">
    <property type="component" value="Chromosome 6"/>
</dbReference>
<evidence type="ECO:0000313" key="2">
    <source>
        <dbReference type="EMBL" id="PIA95021.1"/>
    </source>
</evidence>
<evidence type="ECO:0000256" key="1">
    <source>
        <dbReference type="SAM" id="MobiDB-lite"/>
    </source>
</evidence>
<organism evidence="2 4">
    <name type="scientific">Cercospora beticola</name>
    <name type="common">Sugarbeet leaf spot fungus</name>
    <dbReference type="NCBI Taxonomy" id="122368"/>
    <lineage>
        <taxon>Eukaryota</taxon>
        <taxon>Fungi</taxon>
        <taxon>Dikarya</taxon>
        <taxon>Ascomycota</taxon>
        <taxon>Pezizomycotina</taxon>
        <taxon>Dothideomycetes</taxon>
        <taxon>Dothideomycetidae</taxon>
        <taxon>Mycosphaerellales</taxon>
        <taxon>Mycosphaerellaceae</taxon>
        <taxon>Cercospora</taxon>
    </lineage>
</organism>
<evidence type="ECO:0000313" key="5">
    <source>
        <dbReference type="Proteomes" id="UP001302367"/>
    </source>
</evidence>
<feature type="compositionally biased region" description="Polar residues" evidence="1">
    <location>
        <begin position="1"/>
        <end position="13"/>
    </location>
</feature>
<feature type="region of interest" description="Disordered" evidence="1">
    <location>
        <begin position="1"/>
        <end position="60"/>
    </location>
</feature>
<dbReference type="AlphaFoldDB" id="A0A2G5HR55"/>
<feature type="region of interest" description="Disordered" evidence="1">
    <location>
        <begin position="268"/>
        <end position="293"/>
    </location>
</feature>
<dbReference type="Proteomes" id="UP000230605">
    <property type="component" value="Chromosome 6"/>
</dbReference>
<evidence type="ECO:0000313" key="4">
    <source>
        <dbReference type="Proteomes" id="UP000230605"/>
    </source>
</evidence>
<feature type="compositionally biased region" description="Low complexity" evidence="1">
    <location>
        <begin position="31"/>
        <end position="54"/>
    </location>
</feature>
<feature type="region of interest" description="Disordered" evidence="1">
    <location>
        <begin position="165"/>
        <end position="250"/>
    </location>
</feature>
<dbReference type="OrthoDB" id="10346696at2759"/>